<dbReference type="AlphaFoldDB" id="A0AAN6ND71"/>
<dbReference type="PANTHER" id="PTHR43490">
    <property type="entry name" value="(+)-NEOMENTHOL DEHYDROGENASE"/>
    <property type="match status" value="1"/>
</dbReference>
<keyword evidence="3" id="KW-0560">Oxidoreductase</keyword>
<dbReference type="PRINTS" id="PR00081">
    <property type="entry name" value="GDHRDH"/>
</dbReference>
<dbReference type="InterPro" id="IPR002347">
    <property type="entry name" value="SDR_fam"/>
</dbReference>
<dbReference type="SUPFAM" id="SSF51735">
    <property type="entry name" value="NAD(P)-binding Rossmann-fold domains"/>
    <property type="match status" value="1"/>
</dbReference>
<protein>
    <submittedName>
        <fullName evidence="4">Short chain dehydrogenase</fullName>
    </submittedName>
</protein>
<evidence type="ECO:0000256" key="3">
    <source>
        <dbReference type="ARBA" id="ARBA00023002"/>
    </source>
</evidence>
<dbReference type="InterPro" id="IPR020904">
    <property type="entry name" value="Sc_DH/Rdtase_CS"/>
</dbReference>
<dbReference type="Pfam" id="PF00106">
    <property type="entry name" value="adh_short"/>
    <property type="match status" value="1"/>
</dbReference>
<evidence type="ECO:0000313" key="4">
    <source>
        <dbReference type="EMBL" id="KAK3943615.1"/>
    </source>
</evidence>
<dbReference type="Proteomes" id="UP001303473">
    <property type="component" value="Unassembled WGS sequence"/>
</dbReference>
<dbReference type="GO" id="GO:0016020">
    <property type="term" value="C:membrane"/>
    <property type="evidence" value="ECO:0007669"/>
    <property type="project" value="TreeGrafter"/>
</dbReference>
<comment type="caution">
    <text evidence="4">The sequence shown here is derived from an EMBL/GenBank/DDBJ whole genome shotgun (WGS) entry which is preliminary data.</text>
</comment>
<evidence type="ECO:0000313" key="5">
    <source>
        <dbReference type="Proteomes" id="UP001303473"/>
    </source>
</evidence>
<proteinExistence type="inferred from homology"/>
<evidence type="ECO:0000256" key="1">
    <source>
        <dbReference type="ARBA" id="ARBA00006484"/>
    </source>
</evidence>
<organism evidence="4 5">
    <name type="scientific">Diplogelasinospora grovesii</name>
    <dbReference type="NCBI Taxonomy" id="303347"/>
    <lineage>
        <taxon>Eukaryota</taxon>
        <taxon>Fungi</taxon>
        <taxon>Dikarya</taxon>
        <taxon>Ascomycota</taxon>
        <taxon>Pezizomycotina</taxon>
        <taxon>Sordariomycetes</taxon>
        <taxon>Sordariomycetidae</taxon>
        <taxon>Sordariales</taxon>
        <taxon>Diplogelasinosporaceae</taxon>
        <taxon>Diplogelasinospora</taxon>
    </lineage>
</organism>
<dbReference type="PANTHER" id="PTHR43490:SF99">
    <property type="entry name" value="SHORT-CHAIN DEHYDROGENASE_REDUCTASE"/>
    <property type="match status" value="1"/>
</dbReference>
<gene>
    <name evidence="4" type="ORF">QBC46DRAFT_26886</name>
</gene>
<sequence length="251" mass="27456">MGSIAPYTTIALVTGANQGIGFEIAKKLSTEHKDYHVIMTGRRKDALDEAVAKLEALGLSVEGVVLDVNSDESIAQAAKFVEEKYGRLDVLINNAGITNAPAAEGESPRKQWQAVFDTNVVGVVVITDAFIPLLEKSQAPTKRIVMMSSQMGSLASKLDRDIFFHKYEAREYSSTKAALNMLALHYAVRYEDDPTWKININCPGYVATNINKYAGVEPVENGAVNACRLAALTDLKDESGTYSNRHGKLEW</sequence>
<evidence type="ECO:0000256" key="2">
    <source>
        <dbReference type="ARBA" id="ARBA00022857"/>
    </source>
</evidence>
<keyword evidence="2" id="KW-0521">NADP</keyword>
<dbReference type="GO" id="GO:0016491">
    <property type="term" value="F:oxidoreductase activity"/>
    <property type="evidence" value="ECO:0007669"/>
    <property type="project" value="UniProtKB-KW"/>
</dbReference>
<accession>A0AAN6ND71</accession>
<dbReference type="InterPro" id="IPR036291">
    <property type="entry name" value="NAD(P)-bd_dom_sf"/>
</dbReference>
<dbReference type="PROSITE" id="PS00061">
    <property type="entry name" value="ADH_SHORT"/>
    <property type="match status" value="1"/>
</dbReference>
<reference evidence="5" key="1">
    <citation type="journal article" date="2023" name="Mol. Phylogenet. Evol.">
        <title>Genome-scale phylogeny and comparative genomics of the fungal order Sordariales.</title>
        <authorList>
            <person name="Hensen N."/>
            <person name="Bonometti L."/>
            <person name="Westerberg I."/>
            <person name="Brannstrom I.O."/>
            <person name="Guillou S."/>
            <person name="Cros-Aarteil S."/>
            <person name="Calhoun S."/>
            <person name="Haridas S."/>
            <person name="Kuo A."/>
            <person name="Mondo S."/>
            <person name="Pangilinan J."/>
            <person name="Riley R."/>
            <person name="LaButti K."/>
            <person name="Andreopoulos B."/>
            <person name="Lipzen A."/>
            <person name="Chen C."/>
            <person name="Yan M."/>
            <person name="Daum C."/>
            <person name="Ng V."/>
            <person name="Clum A."/>
            <person name="Steindorff A."/>
            <person name="Ohm R.A."/>
            <person name="Martin F."/>
            <person name="Silar P."/>
            <person name="Natvig D.O."/>
            <person name="Lalanne C."/>
            <person name="Gautier V."/>
            <person name="Ament-Velasquez S.L."/>
            <person name="Kruys A."/>
            <person name="Hutchinson M.I."/>
            <person name="Powell A.J."/>
            <person name="Barry K."/>
            <person name="Miller A.N."/>
            <person name="Grigoriev I.V."/>
            <person name="Debuchy R."/>
            <person name="Gladieux P."/>
            <person name="Hiltunen Thoren M."/>
            <person name="Johannesson H."/>
        </authorList>
    </citation>
    <scope>NUCLEOTIDE SEQUENCE [LARGE SCALE GENOMIC DNA]</scope>
    <source>
        <strain evidence="5">CBS 340.73</strain>
    </source>
</reference>
<dbReference type="Gene3D" id="3.40.50.720">
    <property type="entry name" value="NAD(P)-binding Rossmann-like Domain"/>
    <property type="match status" value="1"/>
</dbReference>
<keyword evidence="5" id="KW-1185">Reference proteome</keyword>
<dbReference type="EMBL" id="MU853764">
    <property type="protein sequence ID" value="KAK3943615.1"/>
    <property type="molecule type" value="Genomic_DNA"/>
</dbReference>
<comment type="similarity">
    <text evidence="1">Belongs to the short-chain dehydrogenases/reductases (SDR) family.</text>
</comment>
<name>A0AAN6ND71_9PEZI</name>